<dbReference type="InterPro" id="IPR039204">
    <property type="entry name" value="MRS2-like"/>
</dbReference>
<comment type="similarity">
    <text evidence="2 10">Belongs to the CorA metal ion transporter (MIT) (TC 1.A.35.5) family.</text>
</comment>
<feature type="region of interest" description="Disordered" evidence="12">
    <location>
        <begin position="251"/>
        <end position="276"/>
    </location>
</feature>
<proteinExistence type="inferred from homology"/>
<feature type="coiled-coil region" evidence="11">
    <location>
        <begin position="537"/>
        <end position="574"/>
    </location>
</feature>
<feature type="compositionally biased region" description="Basic residues" evidence="12">
    <location>
        <begin position="495"/>
        <end position="507"/>
    </location>
</feature>
<feature type="region of interest" description="Disordered" evidence="12">
    <location>
        <begin position="352"/>
        <end position="462"/>
    </location>
</feature>
<dbReference type="Pfam" id="PF22099">
    <property type="entry name" value="MRS2-like"/>
    <property type="match status" value="1"/>
</dbReference>
<protein>
    <recommendedName>
        <fullName evidence="10">Magnesium transporter</fullName>
    </recommendedName>
</protein>
<feature type="compositionally biased region" description="Basic and acidic residues" evidence="12">
    <location>
        <begin position="364"/>
        <end position="392"/>
    </location>
</feature>
<dbReference type="AlphaFoldDB" id="A0AAW1QXK0"/>
<dbReference type="CDD" id="cd12823">
    <property type="entry name" value="Mrs2_Mfm1p-like"/>
    <property type="match status" value="1"/>
</dbReference>
<sequence length="667" mass="73672">MQGAAQLSANPYLKLASSKLKLRPPAAESFSATRASLYIPSGKTRSSAGENLHFCGSSLWRGLQPQRVLRQRKFEPREGSADPVEAHTGGGVKLAQPVQVPQPGKDGASPAQIFQTALNALDLFDSADEVEDDAGSYQDIAVDQQGAAAAVVGRAVYEVLRLDHKGRKRKIYVKRRDLLRSNGLQPRDLRRIDPSLSLTKTSPNVTVKETCILINLGGVRAIISADKCALFEPESPSSKKFLEVVTPRLEASEGHRTREPTARTHLDDSYGEDNTPPFELEMLEGALMVATGRLDQELLSVTKRVTQMLQMLPKDITPVNLEELRRVKQNLVELESKADTLRDMLEEIMDDEEEVQQINLSSRPLREEQRKQRDRQRLEREMEREMTRRDNAEAESSGASSSSSSTRYKKSSRSRSPSPLQQDPPNASQPNSYTSSDATPANTAATEQAPAESSPEGGGSKLQQLPQLQKLLQDSRSGGYVGMGSSPVVTPGSSHHTHRHHHHRRRQLANQRLVASTAAQRIETEARGLEGEEWVEAQGALKEMEEAEEEARELEEAEDLLEYYLQRAAATQSEAERLLAGARDLEESIGVSLSARRFEVNRLELTLSIAGFAASIGAMISSIFGMNLKSTLEESVLGFWGTTAAIILGCALIFWALYGYTRRRRIL</sequence>
<keyword evidence="3 10" id="KW-0813">Transport</keyword>
<dbReference type="InterPro" id="IPR045863">
    <property type="entry name" value="CorA_TM1_TM2"/>
</dbReference>
<reference evidence="13 14" key="1">
    <citation type="journal article" date="2024" name="Nat. Commun.">
        <title>Phylogenomics reveals the evolutionary origins of lichenization in chlorophyte algae.</title>
        <authorList>
            <person name="Puginier C."/>
            <person name="Libourel C."/>
            <person name="Otte J."/>
            <person name="Skaloud P."/>
            <person name="Haon M."/>
            <person name="Grisel S."/>
            <person name="Petersen M."/>
            <person name="Berrin J.G."/>
            <person name="Delaux P.M."/>
            <person name="Dal Grande F."/>
            <person name="Keller J."/>
        </authorList>
    </citation>
    <scope>NUCLEOTIDE SEQUENCE [LARGE SCALE GENOMIC DNA]</scope>
    <source>
        <strain evidence="13 14">SAG 2145</strain>
    </source>
</reference>
<evidence type="ECO:0000313" key="14">
    <source>
        <dbReference type="Proteomes" id="UP001438707"/>
    </source>
</evidence>
<keyword evidence="14" id="KW-1185">Reference proteome</keyword>
<keyword evidence="5 10" id="KW-0460">Magnesium</keyword>
<dbReference type="Gene3D" id="1.20.58.340">
    <property type="entry name" value="Magnesium transport protein CorA, transmembrane region"/>
    <property type="match status" value="2"/>
</dbReference>
<accession>A0AAW1QXK0</accession>
<feature type="compositionally biased region" description="Polar residues" evidence="12">
    <location>
        <begin position="419"/>
        <end position="446"/>
    </location>
</feature>
<evidence type="ECO:0000256" key="1">
    <source>
        <dbReference type="ARBA" id="ARBA00004141"/>
    </source>
</evidence>
<evidence type="ECO:0000256" key="12">
    <source>
        <dbReference type="SAM" id="MobiDB-lite"/>
    </source>
</evidence>
<dbReference type="SUPFAM" id="SSF144083">
    <property type="entry name" value="Magnesium transport protein CorA, transmembrane region"/>
    <property type="match status" value="1"/>
</dbReference>
<dbReference type="EMBL" id="JALJOS010000022">
    <property type="protein sequence ID" value="KAK9826003.1"/>
    <property type="molecule type" value="Genomic_DNA"/>
</dbReference>
<dbReference type="PANTHER" id="PTHR13890:SF0">
    <property type="entry name" value="MAGNESIUM TRANSPORTER MRS2 HOMOLOG, MITOCHONDRIAL"/>
    <property type="match status" value="1"/>
</dbReference>
<keyword evidence="7 10" id="KW-1133">Transmembrane helix</keyword>
<feature type="region of interest" description="Disordered" evidence="12">
    <location>
        <begin position="476"/>
        <end position="510"/>
    </location>
</feature>
<comment type="caution">
    <text evidence="10">Lacks conserved residue(s) required for the propagation of feature annotation.</text>
</comment>
<evidence type="ECO:0000256" key="7">
    <source>
        <dbReference type="ARBA" id="ARBA00022989"/>
    </source>
</evidence>
<comment type="subcellular location">
    <subcellularLocation>
        <location evidence="1 10">Membrane</location>
        <topology evidence="1 10">Multi-pass membrane protein</topology>
    </subcellularLocation>
</comment>
<evidence type="ECO:0000256" key="4">
    <source>
        <dbReference type="ARBA" id="ARBA00022692"/>
    </source>
</evidence>
<name>A0AAW1QXK0_9CHLO</name>
<feature type="compositionally biased region" description="Basic and acidic residues" evidence="12">
    <location>
        <begin position="251"/>
        <end position="268"/>
    </location>
</feature>
<evidence type="ECO:0000256" key="5">
    <source>
        <dbReference type="ARBA" id="ARBA00022842"/>
    </source>
</evidence>
<dbReference type="PANTHER" id="PTHR13890">
    <property type="entry name" value="RNA SPLICING PROTEIN MRS2, MITOCHONDRIAL"/>
    <property type="match status" value="1"/>
</dbReference>
<keyword evidence="11" id="KW-0175">Coiled coil</keyword>
<comment type="function">
    <text evidence="10">Magnesium transporter that may mediate the influx of magnesium.</text>
</comment>
<dbReference type="Proteomes" id="UP001438707">
    <property type="component" value="Unassembled WGS sequence"/>
</dbReference>
<keyword evidence="8 10" id="KW-0406">Ion transport</keyword>
<evidence type="ECO:0000256" key="11">
    <source>
        <dbReference type="SAM" id="Coils"/>
    </source>
</evidence>
<keyword evidence="9 10" id="KW-0472">Membrane</keyword>
<feature type="compositionally biased region" description="Low complexity" evidence="12">
    <location>
        <begin position="396"/>
        <end position="406"/>
    </location>
</feature>
<dbReference type="Gene3D" id="2.40.128.330">
    <property type="match status" value="1"/>
</dbReference>
<feature type="transmembrane region" description="Helical" evidence="10">
    <location>
        <begin position="637"/>
        <end position="658"/>
    </location>
</feature>
<evidence type="ECO:0000256" key="9">
    <source>
        <dbReference type="ARBA" id="ARBA00023136"/>
    </source>
</evidence>
<dbReference type="GO" id="GO:0016020">
    <property type="term" value="C:membrane"/>
    <property type="evidence" value="ECO:0007669"/>
    <property type="project" value="UniProtKB-SubCell"/>
</dbReference>
<keyword evidence="4 10" id="KW-0812">Transmembrane</keyword>
<evidence type="ECO:0000313" key="13">
    <source>
        <dbReference type="EMBL" id="KAK9826003.1"/>
    </source>
</evidence>
<evidence type="ECO:0000256" key="6">
    <source>
        <dbReference type="ARBA" id="ARBA00022946"/>
    </source>
</evidence>
<evidence type="ECO:0000256" key="3">
    <source>
        <dbReference type="ARBA" id="ARBA00022448"/>
    </source>
</evidence>
<organism evidence="13 14">
    <name type="scientific">Apatococcus lobatus</name>
    <dbReference type="NCBI Taxonomy" id="904363"/>
    <lineage>
        <taxon>Eukaryota</taxon>
        <taxon>Viridiplantae</taxon>
        <taxon>Chlorophyta</taxon>
        <taxon>core chlorophytes</taxon>
        <taxon>Trebouxiophyceae</taxon>
        <taxon>Chlorellales</taxon>
        <taxon>Chlorellaceae</taxon>
        <taxon>Apatococcus</taxon>
    </lineage>
</organism>
<keyword evidence="6" id="KW-0809">Transit peptide</keyword>
<evidence type="ECO:0000256" key="2">
    <source>
        <dbReference type="ARBA" id="ARBA00007535"/>
    </source>
</evidence>
<gene>
    <name evidence="13" type="ORF">WJX74_004475</name>
</gene>
<evidence type="ECO:0000256" key="10">
    <source>
        <dbReference type="RuleBase" id="RU366041"/>
    </source>
</evidence>
<dbReference type="GO" id="GO:0015095">
    <property type="term" value="F:magnesium ion transmembrane transporter activity"/>
    <property type="evidence" value="ECO:0007669"/>
    <property type="project" value="TreeGrafter"/>
</dbReference>
<comment type="caution">
    <text evidence="13">The sequence shown here is derived from an EMBL/GenBank/DDBJ whole genome shotgun (WGS) entry which is preliminary data.</text>
</comment>
<evidence type="ECO:0000256" key="8">
    <source>
        <dbReference type="ARBA" id="ARBA00023065"/>
    </source>
</evidence>